<name>A0ABV2H4V7_9HYPH</name>
<evidence type="ECO:0000313" key="3">
    <source>
        <dbReference type="EMBL" id="MET3585582.1"/>
    </source>
</evidence>
<dbReference type="RefSeq" id="WP_247243537.1">
    <property type="nucleotide sequence ID" value="NZ_JALJRA010000006.1"/>
</dbReference>
<keyword evidence="4" id="KW-1185">Reference proteome</keyword>
<sequence>MNRTGKSVLLLGATSDIGRATALTYATAGWDVQLAGRHLESVQREADDIGTRSGANVSVHRLDILDSDRFSDFVMGLPVLPDTVVCVIGELGEQDRAEKELHHASLVMRTNFEGPALFLGLIADLFAARGHGTIVGVSSVAGDRGRASNYVYGAAKAGFTAFLSGLRNRLTKAGARVVTVKPGFVRTRMTAGMKLPGLLTAEPKEVAGAIFAAAEEKRSRDVIYVRSIWWPLMTVIRSIPEPLFKRLKL</sequence>
<evidence type="ECO:0000313" key="4">
    <source>
        <dbReference type="Proteomes" id="UP001549031"/>
    </source>
</evidence>
<dbReference type="Pfam" id="PF00106">
    <property type="entry name" value="adh_short"/>
    <property type="match status" value="1"/>
</dbReference>
<dbReference type="InterPro" id="IPR002347">
    <property type="entry name" value="SDR_fam"/>
</dbReference>
<dbReference type="CDD" id="cd05233">
    <property type="entry name" value="SDR_c"/>
    <property type="match status" value="1"/>
</dbReference>
<dbReference type="SUPFAM" id="SSF51735">
    <property type="entry name" value="NAD(P)-binding Rossmann-fold domains"/>
    <property type="match status" value="1"/>
</dbReference>
<dbReference type="PANTHER" id="PTHR44196:SF1">
    <property type="entry name" value="DEHYDROGENASE_REDUCTASE SDR FAMILY MEMBER 7B"/>
    <property type="match status" value="1"/>
</dbReference>
<proteinExistence type="inferred from homology"/>
<organism evidence="3 4">
    <name type="scientific">Pseudorhizobium tarimense</name>
    <dbReference type="NCBI Taxonomy" id="1079109"/>
    <lineage>
        <taxon>Bacteria</taxon>
        <taxon>Pseudomonadati</taxon>
        <taxon>Pseudomonadota</taxon>
        <taxon>Alphaproteobacteria</taxon>
        <taxon>Hyphomicrobiales</taxon>
        <taxon>Rhizobiaceae</taxon>
        <taxon>Rhizobium/Agrobacterium group</taxon>
        <taxon>Pseudorhizobium</taxon>
    </lineage>
</organism>
<comment type="similarity">
    <text evidence="1">Belongs to the short-chain dehydrogenases/reductases (SDR) family.</text>
</comment>
<accession>A0ABV2H4V7</accession>
<protein>
    <submittedName>
        <fullName evidence="3">NAD(P)-dependent dehydrogenase (Short-subunit alcohol dehydrogenase family)</fullName>
    </submittedName>
</protein>
<comment type="caution">
    <text evidence="3">The sequence shown here is derived from an EMBL/GenBank/DDBJ whole genome shotgun (WGS) entry which is preliminary data.</text>
</comment>
<dbReference type="Gene3D" id="3.40.50.720">
    <property type="entry name" value="NAD(P)-binding Rossmann-like Domain"/>
    <property type="match status" value="1"/>
</dbReference>
<evidence type="ECO:0000256" key="1">
    <source>
        <dbReference type="ARBA" id="ARBA00006484"/>
    </source>
</evidence>
<dbReference type="PRINTS" id="PR00081">
    <property type="entry name" value="GDHRDH"/>
</dbReference>
<gene>
    <name evidence="3" type="ORF">ABID21_001691</name>
</gene>
<reference evidence="3 4" key="1">
    <citation type="submission" date="2024-06" db="EMBL/GenBank/DDBJ databases">
        <title>Genomic Encyclopedia of Type Strains, Phase IV (KMG-IV): sequencing the most valuable type-strain genomes for metagenomic binning, comparative biology and taxonomic classification.</title>
        <authorList>
            <person name="Goeker M."/>
        </authorList>
    </citation>
    <scope>NUCLEOTIDE SEQUENCE [LARGE SCALE GENOMIC DNA]</scope>
    <source>
        <strain evidence="3 4">DSM 105042</strain>
    </source>
</reference>
<dbReference type="NCBIfam" id="NF005489">
    <property type="entry name" value="PRK07102.1"/>
    <property type="match status" value="1"/>
</dbReference>
<evidence type="ECO:0000256" key="2">
    <source>
        <dbReference type="ARBA" id="ARBA00023002"/>
    </source>
</evidence>
<dbReference type="PANTHER" id="PTHR44196">
    <property type="entry name" value="DEHYDROGENASE/REDUCTASE SDR FAMILY MEMBER 7B"/>
    <property type="match status" value="1"/>
</dbReference>
<keyword evidence="2" id="KW-0560">Oxidoreductase</keyword>
<dbReference type="Proteomes" id="UP001549031">
    <property type="component" value="Unassembled WGS sequence"/>
</dbReference>
<dbReference type="InterPro" id="IPR036291">
    <property type="entry name" value="NAD(P)-bd_dom_sf"/>
</dbReference>
<dbReference type="EMBL" id="JBEPLJ010000006">
    <property type="protein sequence ID" value="MET3585582.1"/>
    <property type="molecule type" value="Genomic_DNA"/>
</dbReference>